<evidence type="ECO:0000256" key="1">
    <source>
        <dbReference type="SAM" id="MobiDB-lite"/>
    </source>
</evidence>
<organism evidence="2 3">
    <name type="scientific">Diplogelasinospora grovesii</name>
    <dbReference type="NCBI Taxonomy" id="303347"/>
    <lineage>
        <taxon>Eukaryota</taxon>
        <taxon>Fungi</taxon>
        <taxon>Dikarya</taxon>
        <taxon>Ascomycota</taxon>
        <taxon>Pezizomycotina</taxon>
        <taxon>Sordariomycetes</taxon>
        <taxon>Sordariomycetidae</taxon>
        <taxon>Sordariales</taxon>
        <taxon>Diplogelasinosporaceae</taxon>
        <taxon>Diplogelasinospora</taxon>
    </lineage>
</organism>
<dbReference type="AlphaFoldDB" id="A0AAN6NC49"/>
<evidence type="ECO:0000313" key="3">
    <source>
        <dbReference type="Proteomes" id="UP001303473"/>
    </source>
</evidence>
<dbReference type="PANTHER" id="PTHR37827">
    <property type="entry name" value="TUDOR DOMAIN-CONTAINING PROTEIN"/>
    <property type="match status" value="1"/>
</dbReference>
<dbReference type="Proteomes" id="UP001303473">
    <property type="component" value="Unassembled WGS sequence"/>
</dbReference>
<gene>
    <name evidence="2" type="ORF">QBC46DRAFT_381040</name>
</gene>
<reference evidence="3" key="1">
    <citation type="journal article" date="2023" name="Mol. Phylogenet. Evol.">
        <title>Genome-scale phylogeny and comparative genomics of the fungal order Sordariales.</title>
        <authorList>
            <person name="Hensen N."/>
            <person name="Bonometti L."/>
            <person name="Westerberg I."/>
            <person name="Brannstrom I.O."/>
            <person name="Guillou S."/>
            <person name="Cros-Aarteil S."/>
            <person name="Calhoun S."/>
            <person name="Haridas S."/>
            <person name="Kuo A."/>
            <person name="Mondo S."/>
            <person name="Pangilinan J."/>
            <person name="Riley R."/>
            <person name="LaButti K."/>
            <person name="Andreopoulos B."/>
            <person name="Lipzen A."/>
            <person name="Chen C."/>
            <person name="Yan M."/>
            <person name="Daum C."/>
            <person name="Ng V."/>
            <person name="Clum A."/>
            <person name="Steindorff A."/>
            <person name="Ohm R.A."/>
            <person name="Martin F."/>
            <person name="Silar P."/>
            <person name="Natvig D.O."/>
            <person name="Lalanne C."/>
            <person name="Gautier V."/>
            <person name="Ament-Velasquez S.L."/>
            <person name="Kruys A."/>
            <person name="Hutchinson M.I."/>
            <person name="Powell A.J."/>
            <person name="Barry K."/>
            <person name="Miller A.N."/>
            <person name="Grigoriev I.V."/>
            <person name="Debuchy R."/>
            <person name="Gladieux P."/>
            <person name="Hiltunen Thoren M."/>
            <person name="Johannesson H."/>
        </authorList>
    </citation>
    <scope>NUCLEOTIDE SEQUENCE [LARGE SCALE GENOMIC DNA]</scope>
    <source>
        <strain evidence="3">CBS 340.73</strain>
    </source>
</reference>
<accession>A0AAN6NC49</accession>
<feature type="compositionally biased region" description="Low complexity" evidence="1">
    <location>
        <begin position="36"/>
        <end position="45"/>
    </location>
</feature>
<evidence type="ECO:0008006" key="4">
    <source>
        <dbReference type="Google" id="ProtNLM"/>
    </source>
</evidence>
<feature type="region of interest" description="Disordered" evidence="1">
    <location>
        <begin position="34"/>
        <end position="82"/>
    </location>
</feature>
<dbReference type="PANTHER" id="PTHR37827:SF1">
    <property type="entry name" value="HNH DOMAIN-CONTAINING PROTEIN"/>
    <property type="match status" value="1"/>
</dbReference>
<sequence length="195" mass="22815">MMMAQATINPVETEANYEQFRDCLTTVLIKRISQPNNNNNNTTSNKSIKPRKRWSRKTTISSGSETDTGTGPAPDERRRLRLFHHPRTRRRRISCDIRNHHHHSRRGRDSLDQSHLTHHLIPRMVHAKSRKRGGGIAQMKLQNVAWLCRACHSFVHHFANHEDLARKYYTADLLLEQKEIRDFAGWVGRLRWKGA</sequence>
<protein>
    <recommendedName>
        <fullName evidence="4">HNH domain-containing protein</fullName>
    </recommendedName>
</protein>
<evidence type="ECO:0000313" key="2">
    <source>
        <dbReference type="EMBL" id="KAK3942043.1"/>
    </source>
</evidence>
<comment type="caution">
    <text evidence="2">The sequence shown here is derived from an EMBL/GenBank/DDBJ whole genome shotgun (WGS) entry which is preliminary data.</text>
</comment>
<dbReference type="EMBL" id="MU853777">
    <property type="protein sequence ID" value="KAK3942043.1"/>
    <property type="molecule type" value="Genomic_DNA"/>
</dbReference>
<name>A0AAN6NC49_9PEZI</name>
<keyword evidence="3" id="KW-1185">Reference proteome</keyword>
<feature type="compositionally biased region" description="Polar residues" evidence="1">
    <location>
        <begin position="57"/>
        <end position="69"/>
    </location>
</feature>
<proteinExistence type="predicted"/>